<name>A0ACC0AXK8_CATRO</name>
<evidence type="ECO:0000313" key="2">
    <source>
        <dbReference type="Proteomes" id="UP001060085"/>
    </source>
</evidence>
<accession>A0ACC0AXK8</accession>
<protein>
    <submittedName>
        <fullName evidence="1">Uncharacterized protein</fullName>
    </submittedName>
</protein>
<proteinExistence type="predicted"/>
<sequence length="327" mass="35044">MASIAVSPSLTTTSSSSSSTFCSQNPRSPSAFTSGTANANRGFLSSRLFSALSLRNSTCFGNLKGKCKIGGRGIGIMCSAATVPQALLFDCDGVLVDTEKDGHRISFNDTFAERELGVTWDVDLYGELLKIGGGKERMTFYFNKVGWPEKAPKSEEERKEFIASLHKRKTELFMALIEKKLLPLRPGVAKLIDQALEKGVKVAVCSTSNEKAVSAIVSYLLGPARAEKMQIYAGDVVPKKKPDPAIYLLAASMLGVDPSSCVVVEDSAIGLAAAKAAGMKCIVTKSGYTAEEDFLNADAVFDCIGDPPEERFDLAFCGSLLEKQYVS</sequence>
<organism evidence="1 2">
    <name type="scientific">Catharanthus roseus</name>
    <name type="common">Madagascar periwinkle</name>
    <name type="synonym">Vinca rosea</name>
    <dbReference type="NCBI Taxonomy" id="4058"/>
    <lineage>
        <taxon>Eukaryota</taxon>
        <taxon>Viridiplantae</taxon>
        <taxon>Streptophyta</taxon>
        <taxon>Embryophyta</taxon>
        <taxon>Tracheophyta</taxon>
        <taxon>Spermatophyta</taxon>
        <taxon>Magnoliopsida</taxon>
        <taxon>eudicotyledons</taxon>
        <taxon>Gunneridae</taxon>
        <taxon>Pentapetalae</taxon>
        <taxon>asterids</taxon>
        <taxon>lamiids</taxon>
        <taxon>Gentianales</taxon>
        <taxon>Apocynaceae</taxon>
        <taxon>Rauvolfioideae</taxon>
        <taxon>Vinceae</taxon>
        <taxon>Catharanthinae</taxon>
        <taxon>Catharanthus</taxon>
    </lineage>
</organism>
<evidence type="ECO:0000313" key="1">
    <source>
        <dbReference type="EMBL" id="KAI5665015.1"/>
    </source>
</evidence>
<dbReference type="EMBL" id="CM044705">
    <property type="protein sequence ID" value="KAI5665015.1"/>
    <property type="molecule type" value="Genomic_DNA"/>
</dbReference>
<reference evidence="2" key="1">
    <citation type="journal article" date="2023" name="Nat. Plants">
        <title>Single-cell RNA sequencing provides a high-resolution roadmap for understanding the multicellular compartmentation of specialized metabolism.</title>
        <authorList>
            <person name="Sun S."/>
            <person name="Shen X."/>
            <person name="Li Y."/>
            <person name="Li Y."/>
            <person name="Wang S."/>
            <person name="Li R."/>
            <person name="Zhang H."/>
            <person name="Shen G."/>
            <person name="Guo B."/>
            <person name="Wei J."/>
            <person name="Xu J."/>
            <person name="St-Pierre B."/>
            <person name="Chen S."/>
            <person name="Sun C."/>
        </authorList>
    </citation>
    <scope>NUCLEOTIDE SEQUENCE [LARGE SCALE GENOMIC DNA]</scope>
</reference>
<gene>
    <name evidence="1" type="ORF">M9H77_24338</name>
</gene>
<keyword evidence="2" id="KW-1185">Reference proteome</keyword>
<comment type="caution">
    <text evidence="1">The sequence shown here is derived from an EMBL/GenBank/DDBJ whole genome shotgun (WGS) entry which is preliminary data.</text>
</comment>
<dbReference type="Proteomes" id="UP001060085">
    <property type="component" value="Linkage Group LG05"/>
</dbReference>